<evidence type="ECO:0000256" key="4">
    <source>
        <dbReference type="ARBA" id="ARBA00035200"/>
    </source>
</evidence>
<feature type="region of interest" description="Disordered" evidence="5">
    <location>
        <begin position="1"/>
        <end position="47"/>
    </location>
</feature>
<dbReference type="GO" id="GO:0003735">
    <property type="term" value="F:structural constituent of ribosome"/>
    <property type="evidence" value="ECO:0007669"/>
    <property type="project" value="InterPro"/>
</dbReference>
<dbReference type="InterPro" id="IPR030878">
    <property type="entry name" value="Ribosomal_uL15"/>
</dbReference>
<dbReference type="InterPro" id="IPR021131">
    <property type="entry name" value="Ribosomal_uL15/eL18"/>
</dbReference>
<accession>A0A0F9G971</accession>
<sequence length="161" mass="18259">MKIKKRKKSSRMHGRGMGTHGWGARKKHKKSGHRGGKGMAGTGKRADQKKTLVTKLYKGKYFGKQGITSKGTKKDKRDRINLQTIEQNIKTYVKKGLAKKITSGFEIELKNYKILDSKEYMLKNKLIIKSKEASQTAIDKVKEKGGEINFTQKSANKYLPK</sequence>
<evidence type="ECO:0000259" key="6">
    <source>
        <dbReference type="Pfam" id="PF00828"/>
    </source>
</evidence>
<evidence type="ECO:0000256" key="2">
    <source>
        <dbReference type="ARBA" id="ARBA00022980"/>
    </source>
</evidence>
<dbReference type="HAMAP" id="MF_01341">
    <property type="entry name" value="Ribosomal_uL15"/>
    <property type="match status" value="1"/>
</dbReference>
<feature type="domain" description="Large ribosomal subunit protein uL15/eL18" evidence="6">
    <location>
        <begin position="88"/>
        <end position="148"/>
    </location>
</feature>
<dbReference type="EMBL" id="LAZR01018680">
    <property type="protein sequence ID" value="KKL95424.1"/>
    <property type="molecule type" value="Genomic_DNA"/>
</dbReference>
<gene>
    <name evidence="7" type="ORF">LCGC14_1854710</name>
</gene>
<evidence type="ECO:0000256" key="5">
    <source>
        <dbReference type="SAM" id="MobiDB-lite"/>
    </source>
</evidence>
<feature type="compositionally biased region" description="Basic residues" evidence="5">
    <location>
        <begin position="1"/>
        <end position="14"/>
    </location>
</feature>
<proteinExistence type="inferred from homology"/>
<dbReference type="Pfam" id="PF00828">
    <property type="entry name" value="Ribosomal_L27A"/>
    <property type="match status" value="1"/>
</dbReference>
<evidence type="ECO:0000256" key="1">
    <source>
        <dbReference type="ARBA" id="ARBA00007320"/>
    </source>
</evidence>
<dbReference type="AlphaFoldDB" id="A0A0F9G971"/>
<keyword evidence="2" id="KW-0689">Ribosomal protein</keyword>
<evidence type="ECO:0000256" key="3">
    <source>
        <dbReference type="ARBA" id="ARBA00023274"/>
    </source>
</evidence>
<organism evidence="7">
    <name type="scientific">marine sediment metagenome</name>
    <dbReference type="NCBI Taxonomy" id="412755"/>
    <lineage>
        <taxon>unclassified sequences</taxon>
        <taxon>metagenomes</taxon>
        <taxon>ecological metagenomes</taxon>
    </lineage>
</organism>
<dbReference type="InterPro" id="IPR027386">
    <property type="entry name" value="Rbsml_uL15_N"/>
</dbReference>
<dbReference type="Gene3D" id="4.10.990.10">
    <property type="match status" value="1"/>
</dbReference>
<name>A0A0F9G971_9ZZZZ</name>
<comment type="caution">
    <text evidence="7">The sequence shown here is derived from an EMBL/GenBank/DDBJ whole genome shotgun (WGS) entry which is preliminary data.</text>
</comment>
<dbReference type="InterPro" id="IPR036227">
    <property type="entry name" value="Ribosomal_uL15/eL18_sf"/>
</dbReference>
<dbReference type="GO" id="GO:0006412">
    <property type="term" value="P:translation"/>
    <property type="evidence" value="ECO:0007669"/>
    <property type="project" value="InterPro"/>
</dbReference>
<dbReference type="SUPFAM" id="SSF52080">
    <property type="entry name" value="Ribosomal proteins L15p and L18e"/>
    <property type="match status" value="1"/>
</dbReference>
<feature type="compositionally biased region" description="Basic residues" evidence="5">
    <location>
        <begin position="23"/>
        <end position="36"/>
    </location>
</feature>
<dbReference type="GO" id="GO:0015934">
    <property type="term" value="C:large ribosomal subunit"/>
    <property type="evidence" value="ECO:0007669"/>
    <property type="project" value="InterPro"/>
</dbReference>
<comment type="similarity">
    <text evidence="1">Belongs to the universal ribosomal protein uL15 family.</text>
</comment>
<reference evidence="7" key="1">
    <citation type="journal article" date="2015" name="Nature">
        <title>Complex archaea that bridge the gap between prokaryotes and eukaryotes.</title>
        <authorList>
            <person name="Spang A."/>
            <person name="Saw J.H."/>
            <person name="Jorgensen S.L."/>
            <person name="Zaremba-Niedzwiedzka K."/>
            <person name="Martijn J."/>
            <person name="Lind A.E."/>
            <person name="van Eijk R."/>
            <person name="Schleper C."/>
            <person name="Guy L."/>
            <person name="Ettema T.J."/>
        </authorList>
    </citation>
    <scope>NUCLEOTIDE SEQUENCE</scope>
</reference>
<evidence type="ECO:0000313" key="7">
    <source>
        <dbReference type="EMBL" id="KKL95424.1"/>
    </source>
</evidence>
<keyword evidence="3" id="KW-0687">Ribonucleoprotein</keyword>
<protein>
    <recommendedName>
        <fullName evidence="4">Large ribosomal subunit protein uL15</fullName>
    </recommendedName>
</protein>
<dbReference type="Gene3D" id="3.100.10.10">
    <property type="match status" value="1"/>
</dbReference>